<dbReference type="GO" id="GO:0005737">
    <property type="term" value="C:cytoplasm"/>
    <property type="evidence" value="ECO:0007669"/>
    <property type="project" value="TreeGrafter"/>
</dbReference>
<proteinExistence type="predicted"/>
<feature type="compositionally biased region" description="Basic and acidic residues" evidence="2">
    <location>
        <begin position="21"/>
        <end position="37"/>
    </location>
</feature>
<dbReference type="InterPro" id="IPR036812">
    <property type="entry name" value="NAD(P)_OxRdtase_dom_sf"/>
</dbReference>
<evidence type="ECO:0000256" key="2">
    <source>
        <dbReference type="SAM" id="MobiDB-lite"/>
    </source>
</evidence>
<evidence type="ECO:0000259" key="3">
    <source>
        <dbReference type="Pfam" id="PF00248"/>
    </source>
</evidence>
<dbReference type="Gene3D" id="3.20.20.100">
    <property type="entry name" value="NADP-dependent oxidoreductase domain"/>
    <property type="match status" value="1"/>
</dbReference>
<gene>
    <name evidence="4" type="ORF">ABLG96_20505</name>
</gene>
<evidence type="ECO:0000256" key="1">
    <source>
        <dbReference type="ARBA" id="ARBA00023002"/>
    </source>
</evidence>
<organism evidence="4">
    <name type="scientific">Nakamurella sp. A5-74</name>
    <dbReference type="NCBI Taxonomy" id="3158264"/>
    <lineage>
        <taxon>Bacteria</taxon>
        <taxon>Bacillati</taxon>
        <taxon>Actinomycetota</taxon>
        <taxon>Actinomycetes</taxon>
        <taxon>Nakamurellales</taxon>
        <taxon>Nakamurellaceae</taxon>
        <taxon>Nakamurella</taxon>
    </lineage>
</organism>
<protein>
    <submittedName>
        <fullName evidence="4">Aldo/keto reductase</fullName>
    </submittedName>
</protein>
<evidence type="ECO:0000313" key="4">
    <source>
        <dbReference type="EMBL" id="XCG63544.1"/>
    </source>
</evidence>
<accession>A0AAU8DQF9</accession>
<dbReference type="PRINTS" id="PR00069">
    <property type="entry name" value="ALDKETRDTASE"/>
</dbReference>
<dbReference type="GO" id="GO:0016491">
    <property type="term" value="F:oxidoreductase activity"/>
    <property type="evidence" value="ECO:0007669"/>
    <property type="project" value="UniProtKB-KW"/>
</dbReference>
<dbReference type="RefSeq" id="WP_353649159.1">
    <property type="nucleotide sequence ID" value="NZ_CP159218.1"/>
</dbReference>
<dbReference type="PANTHER" id="PTHR43625:SF40">
    <property type="entry name" value="ALDO-KETO REDUCTASE YAKC [NADP(+)]"/>
    <property type="match status" value="1"/>
</dbReference>
<feature type="domain" description="NADP-dependent oxidoreductase" evidence="3">
    <location>
        <begin position="16"/>
        <end position="288"/>
    </location>
</feature>
<sequence length="290" mass="30872">MTTSSLWSVSGGPRQGLGLMRLRDPEPGSAPDPDRDPVGLVHAALDQGVTMLDTAEMYGNEALVGRAIAGRRDEVVLCSKFGVVWGTSGRFDDWSVHADAATVVRSCEASLRRLGVDVIDLYYLHHRCEQTPIEETVTAMAGLVEAGKIQAIGLSNVRIDDVRRAHAVHPVTALQEQWSLAANAAEGFLPMLAELGIALVAHSPLSHGQLTGKDAPSGVREALMGPAVRLGATPEQVALAWVHHQQSRHAQPIVPLPGATSIRHLRANIAAASIELTDSELNKLDDIAAV</sequence>
<feature type="region of interest" description="Disordered" evidence="2">
    <location>
        <begin position="1"/>
        <end position="37"/>
    </location>
</feature>
<dbReference type="InterPro" id="IPR023210">
    <property type="entry name" value="NADP_OxRdtase_dom"/>
</dbReference>
<dbReference type="AlphaFoldDB" id="A0AAU8DQF9"/>
<reference evidence="4" key="1">
    <citation type="submission" date="2024-05" db="EMBL/GenBank/DDBJ databases">
        <authorList>
            <person name="Cai S.Y."/>
            <person name="Jin L.M."/>
            <person name="Li H.R."/>
        </authorList>
    </citation>
    <scope>NUCLEOTIDE SEQUENCE</scope>
    <source>
        <strain evidence="4">A5-74</strain>
    </source>
</reference>
<dbReference type="InterPro" id="IPR020471">
    <property type="entry name" value="AKR"/>
</dbReference>
<dbReference type="Pfam" id="PF00248">
    <property type="entry name" value="Aldo_ket_red"/>
    <property type="match status" value="1"/>
</dbReference>
<keyword evidence="1" id="KW-0560">Oxidoreductase</keyword>
<dbReference type="InterPro" id="IPR050791">
    <property type="entry name" value="Aldo-Keto_reductase"/>
</dbReference>
<dbReference type="EMBL" id="CP159218">
    <property type="protein sequence ID" value="XCG63544.1"/>
    <property type="molecule type" value="Genomic_DNA"/>
</dbReference>
<dbReference type="PANTHER" id="PTHR43625">
    <property type="entry name" value="AFLATOXIN B1 ALDEHYDE REDUCTASE"/>
    <property type="match status" value="1"/>
</dbReference>
<name>A0AAU8DQF9_9ACTN</name>
<dbReference type="SUPFAM" id="SSF51430">
    <property type="entry name" value="NAD(P)-linked oxidoreductase"/>
    <property type="match status" value="1"/>
</dbReference>